<evidence type="ECO:0000313" key="2">
    <source>
        <dbReference type="Proteomes" id="UP001214638"/>
    </source>
</evidence>
<dbReference type="Proteomes" id="UP001214638">
    <property type="component" value="Unassembled WGS sequence"/>
</dbReference>
<protein>
    <submittedName>
        <fullName evidence="1">Uncharacterized protein</fullName>
    </submittedName>
</protein>
<dbReference type="EMBL" id="JALLKP010000002">
    <property type="protein sequence ID" value="KAK2196817.1"/>
    <property type="molecule type" value="Genomic_DNA"/>
</dbReference>
<comment type="caution">
    <text evidence="1">The sequence shown here is derived from an EMBL/GenBank/DDBJ whole genome shotgun (WGS) entry which is preliminary data.</text>
</comment>
<proteinExistence type="predicted"/>
<dbReference type="GeneID" id="94336364"/>
<dbReference type="Pfam" id="PF23519">
    <property type="entry name" value="Microp_apicomplexa_10"/>
    <property type="match status" value="1"/>
</dbReference>
<sequence length="122" mass="14658">MFKLQKFNILSNPKSLVNIFKYKFNAISHVQRRNVYWPPPVDKRSQLIELPSGKKCFVFMGKRDADGKYEPVLCFIDRNGDKLIWFNAEEIQQFEKLIPRLFNYIQLWEMKKENSTMTYNDV</sequence>
<keyword evidence="2" id="KW-1185">Reference proteome</keyword>
<dbReference type="KEGG" id="bdw:94336364"/>
<accession>A0AAD9PLW3</accession>
<reference evidence="1" key="1">
    <citation type="journal article" date="2023" name="Nat. Microbiol.">
        <title>Babesia duncani multi-omics identifies virulence factors and drug targets.</title>
        <authorList>
            <person name="Singh P."/>
            <person name="Lonardi S."/>
            <person name="Liang Q."/>
            <person name="Vydyam P."/>
            <person name="Khabirova E."/>
            <person name="Fang T."/>
            <person name="Gihaz S."/>
            <person name="Thekkiniath J."/>
            <person name="Munshi M."/>
            <person name="Abel S."/>
            <person name="Ciampossin L."/>
            <person name="Batugedara G."/>
            <person name="Gupta M."/>
            <person name="Lu X.M."/>
            <person name="Lenz T."/>
            <person name="Chakravarty S."/>
            <person name="Cornillot E."/>
            <person name="Hu Y."/>
            <person name="Ma W."/>
            <person name="Gonzalez L.M."/>
            <person name="Sanchez S."/>
            <person name="Estrada K."/>
            <person name="Sanchez-Flores A."/>
            <person name="Montero E."/>
            <person name="Harb O.S."/>
            <person name="Le Roch K.G."/>
            <person name="Mamoun C.B."/>
        </authorList>
    </citation>
    <scope>NUCLEOTIDE SEQUENCE</scope>
    <source>
        <strain evidence="1">WA1</strain>
    </source>
</reference>
<gene>
    <name evidence="1" type="ORF">BdWA1_002066</name>
</gene>
<name>A0AAD9PLW3_9APIC</name>
<evidence type="ECO:0000313" key="1">
    <source>
        <dbReference type="EMBL" id="KAK2196817.1"/>
    </source>
</evidence>
<dbReference type="RefSeq" id="XP_067803659.1">
    <property type="nucleotide sequence ID" value="XM_067947095.1"/>
</dbReference>
<dbReference type="AlphaFoldDB" id="A0AAD9PLW3"/>
<dbReference type="InterPro" id="IPR056349">
    <property type="entry name" value="Microp_apicomplexa_10"/>
</dbReference>
<organism evidence="1 2">
    <name type="scientific">Babesia duncani</name>
    <dbReference type="NCBI Taxonomy" id="323732"/>
    <lineage>
        <taxon>Eukaryota</taxon>
        <taxon>Sar</taxon>
        <taxon>Alveolata</taxon>
        <taxon>Apicomplexa</taxon>
        <taxon>Aconoidasida</taxon>
        <taxon>Piroplasmida</taxon>
        <taxon>Babesiidae</taxon>
        <taxon>Babesia</taxon>
    </lineage>
</organism>